<comment type="caution">
    <text evidence="5">The sequence shown here is derived from an EMBL/GenBank/DDBJ whole genome shotgun (WGS) entry which is preliminary data.</text>
</comment>
<keyword evidence="6" id="KW-1185">Reference proteome</keyword>
<proteinExistence type="inferred from homology"/>
<comment type="similarity">
    <text evidence="2 3">Belongs to the small heat shock protein (HSP20) family.</text>
</comment>
<dbReference type="Pfam" id="PF00011">
    <property type="entry name" value="HSP20"/>
    <property type="match status" value="1"/>
</dbReference>
<dbReference type="SUPFAM" id="SSF49764">
    <property type="entry name" value="HSP20-like chaperones"/>
    <property type="match status" value="1"/>
</dbReference>
<organism evidence="5 6">
    <name type="scientific">Hibiscus sabdariffa</name>
    <name type="common">roselle</name>
    <dbReference type="NCBI Taxonomy" id="183260"/>
    <lineage>
        <taxon>Eukaryota</taxon>
        <taxon>Viridiplantae</taxon>
        <taxon>Streptophyta</taxon>
        <taxon>Embryophyta</taxon>
        <taxon>Tracheophyta</taxon>
        <taxon>Spermatophyta</taxon>
        <taxon>Magnoliopsida</taxon>
        <taxon>eudicotyledons</taxon>
        <taxon>Gunneridae</taxon>
        <taxon>Pentapetalae</taxon>
        <taxon>rosids</taxon>
        <taxon>malvids</taxon>
        <taxon>Malvales</taxon>
        <taxon>Malvaceae</taxon>
        <taxon>Malvoideae</taxon>
        <taxon>Hibiscus</taxon>
    </lineage>
</organism>
<protein>
    <recommendedName>
        <fullName evidence="4">SHSP domain-containing protein</fullName>
    </recommendedName>
</protein>
<evidence type="ECO:0000256" key="3">
    <source>
        <dbReference type="RuleBase" id="RU003616"/>
    </source>
</evidence>
<evidence type="ECO:0000259" key="4">
    <source>
        <dbReference type="PROSITE" id="PS01031"/>
    </source>
</evidence>
<accession>A0ABR2PJ47</accession>
<dbReference type="PROSITE" id="PS01031">
    <property type="entry name" value="SHSP"/>
    <property type="match status" value="1"/>
</dbReference>
<dbReference type="EMBL" id="JBBPBN010000059">
    <property type="protein sequence ID" value="KAK8988322.1"/>
    <property type="molecule type" value="Genomic_DNA"/>
</dbReference>
<dbReference type="PANTHER" id="PTHR46733:SF2">
    <property type="entry name" value="25.3 KDA HEAT SHOCK PROTEIN, CHLOROPLASTIC-LIKE"/>
    <property type="match status" value="1"/>
</dbReference>
<evidence type="ECO:0000313" key="6">
    <source>
        <dbReference type="Proteomes" id="UP001396334"/>
    </source>
</evidence>
<evidence type="ECO:0000256" key="2">
    <source>
        <dbReference type="PROSITE-ProRule" id="PRU00285"/>
    </source>
</evidence>
<gene>
    <name evidence="5" type="ORF">V6N11_065915</name>
</gene>
<keyword evidence="1" id="KW-0346">Stress response</keyword>
<feature type="domain" description="SHSP" evidence="4">
    <location>
        <begin position="105"/>
        <end position="155"/>
    </location>
</feature>
<name>A0ABR2PJ47_9ROSI</name>
<evidence type="ECO:0000313" key="5">
    <source>
        <dbReference type="EMBL" id="KAK8988322.1"/>
    </source>
</evidence>
<dbReference type="PANTHER" id="PTHR46733">
    <property type="entry name" value="26.5 KDA HEAT SHOCK PROTEIN, MITOCHONDRIAL"/>
    <property type="match status" value="1"/>
</dbReference>
<evidence type="ECO:0000256" key="1">
    <source>
        <dbReference type="ARBA" id="ARBA00023016"/>
    </source>
</evidence>
<dbReference type="Gene3D" id="2.60.40.790">
    <property type="match status" value="1"/>
</dbReference>
<dbReference type="InterPro" id="IPR008978">
    <property type="entry name" value="HSP20-like_chaperone"/>
</dbReference>
<dbReference type="InterPro" id="IPR044587">
    <property type="entry name" value="HSP21-like"/>
</dbReference>
<sequence>MSLALSNVNISLPLYSSNKPNNPYHSPLIKLECFKRKNNIRTMAAAKNRGNLDHLQRTTKPNKKGVVPVAPTARTVQQMMEIMEKVMEDSFAYSSIWSPLSSPENGRAWRRRPWETKEREGEYKMRFDMPTMTKDDVEVWVEEKMLVFKAEKPYC</sequence>
<reference evidence="5 6" key="1">
    <citation type="journal article" date="2024" name="G3 (Bethesda)">
        <title>Genome assembly of Hibiscus sabdariffa L. provides insights into metabolisms of medicinal natural products.</title>
        <authorList>
            <person name="Kim T."/>
        </authorList>
    </citation>
    <scope>NUCLEOTIDE SEQUENCE [LARGE SCALE GENOMIC DNA]</scope>
    <source>
        <strain evidence="5">TK-2024</strain>
        <tissue evidence="5">Old leaves</tissue>
    </source>
</reference>
<dbReference type="Proteomes" id="UP001396334">
    <property type="component" value="Unassembled WGS sequence"/>
</dbReference>
<dbReference type="CDD" id="cd06464">
    <property type="entry name" value="ACD_sHsps-like"/>
    <property type="match status" value="1"/>
</dbReference>
<dbReference type="InterPro" id="IPR002068">
    <property type="entry name" value="A-crystallin/Hsp20_dom"/>
</dbReference>